<dbReference type="PANTHER" id="PTHR11042">
    <property type="entry name" value="EUKARYOTIC TRANSLATION INITIATION FACTOR 2-ALPHA KINASE EIF2-ALPHA KINASE -RELATED"/>
    <property type="match status" value="1"/>
</dbReference>
<feature type="region of interest" description="Disordered" evidence="11">
    <location>
        <begin position="585"/>
        <end position="605"/>
    </location>
</feature>
<comment type="similarity">
    <text evidence="7">Belongs to the protein kinase superfamily. Ser/Thr protein kinase family. GCN2 subfamily.</text>
</comment>
<evidence type="ECO:0000256" key="3">
    <source>
        <dbReference type="ARBA" id="ARBA00022679"/>
    </source>
</evidence>
<dbReference type="GO" id="GO:0005634">
    <property type="term" value="C:nucleus"/>
    <property type="evidence" value="ECO:0007669"/>
    <property type="project" value="TreeGrafter"/>
</dbReference>
<dbReference type="PROSITE" id="PS50908">
    <property type="entry name" value="RWD"/>
    <property type="match status" value="1"/>
</dbReference>
<protein>
    <recommendedName>
        <fullName evidence="1">non-specific serine/threonine protein kinase</fullName>
        <ecNumber evidence="1">2.7.11.1</ecNumber>
    </recommendedName>
</protein>
<dbReference type="InterPro" id="IPR011009">
    <property type="entry name" value="Kinase-like_dom_sf"/>
</dbReference>
<dbReference type="GO" id="GO:0009893">
    <property type="term" value="P:positive regulation of metabolic process"/>
    <property type="evidence" value="ECO:0007669"/>
    <property type="project" value="UniProtKB-ARBA"/>
</dbReference>
<dbReference type="PROSITE" id="PS00108">
    <property type="entry name" value="PROTEIN_KINASE_ST"/>
    <property type="match status" value="1"/>
</dbReference>
<dbReference type="SUPFAM" id="SSF54495">
    <property type="entry name" value="UBC-like"/>
    <property type="match status" value="1"/>
</dbReference>
<dbReference type="Gene3D" id="3.30.930.10">
    <property type="entry name" value="Bira Bifunctional Protein, Domain 2"/>
    <property type="match status" value="1"/>
</dbReference>
<dbReference type="InterPro" id="IPR050339">
    <property type="entry name" value="CC_SR_Kinase"/>
</dbReference>
<feature type="domain" description="Protein kinase" evidence="12">
    <location>
        <begin position="238"/>
        <end position="501"/>
    </location>
</feature>
<evidence type="ECO:0000256" key="10">
    <source>
        <dbReference type="PROSITE-ProRule" id="PRU10141"/>
    </source>
</evidence>
<evidence type="ECO:0000256" key="9">
    <source>
        <dbReference type="ARBA" id="ARBA00048679"/>
    </source>
</evidence>
<dbReference type="GO" id="GO:1990625">
    <property type="term" value="P:negative regulation of cytoplasmic translational initiation in response to stress"/>
    <property type="evidence" value="ECO:0007669"/>
    <property type="project" value="TreeGrafter"/>
</dbReference>
<evidence type="ECO:0000259" key="12">
    <source>
        <dbReference type="PROSITE" id="PS50011"/>
    </source>
</evidence>
<evidence type="ECO:0000256" key="4">
    <source>
        <dbReference type="ARBA" id="ARBA00022741"/>
    </source>
</evidence>
<comment type="catalytic activity">
    <reaction evidence="9">
        <text>L-seryl-[protein] + ATP = O-phospho-L-seryl-[protein] + ADP + H(+)</text>
        <dbReference type="Rhea" id="RHEA:17989"/>
        <dbReference type="Rhea" id="RHEA-COMP:9863"/>
        <dbReference type="Rhea" id="RHEA-COMP:11604"/>
        <dbReference type="ChEBI" id="CHEBI:15378"/>
        <dbReference type="ChEBI" id="CHEBI:29999"/>
        <dbReference type="ChEBI" id="CHEBI:30616"/>
        <dbReference type="ChEBI" id="CHEBI:83421"/>
        <dbReference type="ChEBI" id="CHEBI:456216"/>
        <dbReference type="EC" id="2.7.11.1"/>
    </reaction>
</comment>
<dbReference type="PANTHER" id="PTHR11042:SF136">
    <property type="entry name" value="EIF-2-ALPHA KINASE GCN2"/>
    <property type="match status" value="1"/>
</dbReference>
<feature type="domain" description="Protein kinase" evidence="12">
    <location>
        <begin position="495"/>
        <end position="863"/>
    </location>
</feature>
<evidence type="ECO:0000256" key="8">
    <source>
        <dbReference type="ARBA" id="ARBA00047899"/>
    </source>
</evidence>
<dbReference type="FunFam" id="3.10.110.10:FF:000050">
    <property type="entry name" value="eIF-2-alpha kinase GCN2"/>
    <property type="match status" value="1"/>
</dbReference>
<reference evidence="14" key="1">
    <citation type="submission" date="2020-05" db="UniProtKB">
        <authorList>
            <consortium name="EnsemblMetazoa"/>
        </authorList>
    </citation>
    <scope>IDENTIFICATION</scope>
    <source>
        <strain evidence="14">Jacobina</strain>
    </source>
</reference>
<dbReference type="EC" id="2.7.11.1" evidence="1"/>
<evidence type="ECO:0000313" key="14">
    <source>
        <dbReference type="EnsemblMetazoa" id="LLOJ004902-PB"/>
    </source>
</evidence>
<evidence type="ECO:0000256" key="2">
    <source>
        <dbReference type="ARBA" id="ARBA00022527"/>
    </source>
</evidence>
<dbReference type="InterPro" id="IPR008271">
    <property type="entry name" value="Ser/Thr_kinase_AS"/>
</dbReference>
<dbReference type="GO" id="GO:0005524">
    <property type="term" value="F:ATP binding"/>
    <property type="evidence" value="ECO:0007669"/>
    <property type="project" value="UniProtKB-UniRule"/>
</dbReference>
<dbReference type="Pfam" id="PF00069">
    <property type="entry name" value="Pkinase"/>
    <property type="match status" value="2"/>
</dbReference>
<dbReference type="CDD" id="cd23823">
    <property type="entry name" value="RWD_GCN2"/>
    <property type="match status" value="1"/>
</dbReference>
<feature type="compositionally biased region" description="Basic and acidic residues" evidence="11">
    <location>
        <begin position="151"/>
        <end position="188"/>
    </location>
</feature>
<evidence type="ECO:0000256" key="1">
    <source>
        <dbReference type="ARBA" id="ARBA00012513"/>
    </source>
</evidence>
<dbReference type="EMBL" id="AJWK01015482">
    <property type="status" value="NOT_ANNOTATED_CDS"/>
    <property type="molecule type" value="Genomic_DNA"/>
</dbReference>
<evidence type="ECO:0000256" key="11">
    <source>
        <dbReference type="SAM" id="MobiDB-lite"/>
    </source>
</evidence>
<feature type="binding site" evidence="10">
    <location>
        <position position="524"/>
    </location>
    <ligand>
        <name>ATP</name>
        <dbReference type="ChEBI" id="CHEBI:30616"/>
    </ligand>
</feature>
<dbReference type="VEuPathDB" id="VectorBase:LLOJ004902"/>
<dbReference type="VEuPathDB" id="VectorBase:LLONM1_001213"/>
<dbReference type="InterPro" id="IPR000719">
    <property type="entry name" value="Prot_kinase_dom"/>
</dbReference>
<evidence type="ECO:0000256" key="6">
    <source>
        <dbReference type="ARBA" id="ARBA00022840"/>
    </source>
</evidence>
<dbReference type="Proteomes" id="UP000092461">
    <property type="component" value="Unassembled WGS sequence"/>
</dbReference>
<feature type="region of interest" description="Disordered" evidence="11">
    <location>
        <begin position="151"/>
        <end position="206"/>
    </location>
</feature>
<dbReference type="InterPro" id="IPR017441">
    <property type="entry name" value="Protein_kinase_ATP_BS"/>
</dbReference>
<dbReference type="EnsemblMetazoa" id="LLOJ004902-RB">
    <property type="protein sequence ID" value="LLOJ004902-PB"/>
    <property type="gene ID" value="LLOJ004902"/>
</dbReference>
<dbReference type="EMBL" id="AJWK01015481">
    <property type="status" value="NOT_ANNOTATED_CDS"/>
    <property type="molecule type" value="Genomic_DNA"/>
</dbReference>
<name>A0A1B0CJW3_LUTLO</name>
<evidence type="ECO:0000259" key="13">
    <source>
        <dbReference type="PROSITE" id="PS50908"/>
    </source>
</evidence>
<feature type="domain" description="RWD" evidence="13">
    <location>
        <begin position="13"/>
        <end position="125"/>
    </location>
</feature>
<dbReference type="SUPFAM" id="SSF56112">
    <property type="entry name" value="Protein kinase-like (PK-like)"/>
    <property type="match status" value="2"/>
</dbReference>
<feature type="compositionally biased region" description="Polar residues" evidence="11">
    <location>
        <begin position="189"/>
        <end position="206"/>
    </location>
</feature>
<dbReference type="Pfam" id="PF05773">
    <property type="entry name" value="RWD"/>
    <property type="match status" value="1"/>
</dbReference>
<proteinExistence type="inferred from homology"/>
<sequence length="1435" mass="161476">MASRESNRERQENEFEAIQSIFGVDVEDLREKGQGWKPMDFKLKLMPLKGSSGPTEAHVWTSVHITCPAKYPKVPPKLALEDSKGLSDALIEDLLKCLQKQAAELKGSEMVYELAESVRAFLFEHNKPPPGSFYDEMLMQKLKRDQERMNCQKMKEDEEQQALKDEVNRRKEILKNESRMRKDTRRSISESSPNHGTPTSSDVSESSWPHFRSYMYPNECKEHRKSEVIYFHGAGRQIQKGCCLGHSQKGCVAYSGIDLETGQLVYLTEWNIKYSRIESKNNVDEIISNIEKQVTNLSQLRHKNLISYECVLCMKKKEGILVYLVQDFVLGTSICTISGTLGWCSEGASMVAKGVLDAIIFLHNNSVFHNHLLDTTVFMDNTGTIRVTDFALVPYLQDLIGCSGTARSDLPAMGALLEALLPTHTSNMRDYIERCKSDRTLSAVELQTHPFLQPILFNETAVVEYTAAPVAPRELRPELHSTISATAQSRLKSEFELLQFLGNGAYGDVLKVRNILDNRQYAIKRIPLTARNKQLYRKIRREVELLSRLNHENVVRYYNSWIETGLPEGAFGEVNIPGGDFSVSVPDSKNPAQIEPSDESSSESSDWINYIPPAGVDPSDGIEFVNSAGECVELEDFGDESLSKKRPESRKSPHFENQFMYIQMEFCEKSTLRTAIDGGLCNDTERLWRLFREIAEGLSHIHQQGMIHRDLKPVNIFLDSRDQVKIGDFGLATTSFLALQSQEQNASIAPSQSDMGDTLTGRTAMERVKTIVALRSSAITFPDFMMNDKKYSQHVNVIKWLLDHDPSKRPSSEELLTSDLVPPARLEATELQEMLRNVLANPQSRTYKHLVSRCLSQESNKALELTYHLNIVPISTTMGYVKGKILHVFKRHGAIEVITPLLTPLGKDHTYVDSVKLMTHSGNVVYLPYDLRQPFASHVAVSGITSIRRYSIGRVYREKKVFNFHPKQLYECAFDIISQDTGNFLLDAEIISVSYEISMEFTELREKNLSFRLNHTTLLRAILMHCNVPKEKQSNLLRAIQDFMECKITKFQLTSAINSIFATTKHNTNTLIDLLVTESPLGGPRGSINGSALRSLVKGRGEAAALAKGAIRELESVVQLVQGMGVTCPMILQPGLSAGFNRARSGGICRRIDVPAKNICGVGFSFAMDKMVNFLGLTSTSTEYRSLDVVICVLGSRPPLQDVTQILHTIWSMDIKCGVVEASQLEEAEQAAEGLGAAHVIVLGEGGTFRVRSWDNKIFRDQQISRPDLMEYLHKIRNPPETNFSESFNSSQMNTSASSTSLRSNSAPSCFSNVEVQFITMEKMANHAKKRLENYILQIMASSLKLFVAKERIRVYAVDLPLSALGLFVGTLEPRNIATCPTEEEIPKIIERFPRLKKYLTSLYDQIMDELANPRRSYSIIGLCSIPDLGYRFVV</sequence>
<evidence type="ECO:0000256" key="7">
    <source>
        <dbReference type="ARBA" id="ARBA00037982"/>
    </source>
</evidence>
<keyword evidence="6 10" id="KW-0067">ATP-binding</keyword>
<dbReference type="Gene3D" id="3.10.110.10">
    <property type="entry name" value="Ubiquitin Conjugating Enzyme"/>
    <property type="match status" value="1"/>
</dbReference>
<dbReference type="SUPFAM" id="SSF55681">
    <property type="entry name" value="Class II aaRS and biotin synthetases"/>
    <property type="match status" value="1"/>
</dbReference>
<keyword evidence="5" id="KW-0418">Kinase</keyword>
<dbReference type="InterPro" id="IPR006575">
    <property type="entry name" value="RWD_dom"/>
</dbReference>
<keyword evidence="3" id="KW-0808">Transferase</keyword>
<evidence type="ECO:0000256" key="5">
    <source>
        <dbReference type="ARBA" id="ARBA00022777"/>
    </source>
</evidence>
<dbReference type="PROSITE" id="PS00107">
    <property type="entry name" value="PROTEIN_KINASE_ATP"/>
    <property type="match status" value="1"/>
</dbReference>
<dbReference type="InterPro" id="IPR016135">
    <property type="entry name" value="UBQ-conjugating_enzyme/RWD"/>
</dbReference>
<dbReference type="InterPro" id="IPR045864">
    <property type="entry name" value="aa-tRNA-synth_II/BPL/LPL"/>
</dbReference>
<keyword evidence="4 10" id="KW-0547">Nucleotide-binding</keyword>
<dbReference type="CDD" id="cd14046">
    <property type="entry name" value="STKc_EIF2AK4_GCN2_rpt2"/>
    <property type="match status" value="1"/>
</dbReference>
<evidence type="ECO:0000313" key="15">
    <source>
        <dbReference type="Proteomes" id="UP000092461"/>
    </source>
</evidence>
<dbReference type="SMART" id="SM00220">
    <property type="entry name" value="S_TKc"/>
    <property type="match status" value="1"/>
</dbReference>
<dbReference type="Gene3D" id="1.10.510.10">
    <property type="entry name" value="Transferase(Phosphotransferase) domain 1"/>
    <property type="match status" value="2"/>
</dbReference>
<organism evidence="14 15">
    <name type="scientific">Lutzomyia longipalpis</name>
    <name type="common">Sand fly</name>
    <dbReference type="NCBI Taxonomy" id="7200"/>
    <lineage>
        <taxon>Eukaryota</taxon>
        <taxon>Metazoa</taxon>
        <taxon>Ecdysozoa</taxon>
        <taxon>Arthropoda</taxon>
        <taxon>Hexapoda</taxon>
        <taxon>Insecta</taxon>
        <taxon>Pterygota</taxon>
        <taxon>Neoptera</taxon>
        <taxon>Endopterygota</taxon>
        <taxon>Diptera</taxon>
        <taxon>Nematocera</taxon>
        <taxon>Psychodoidea</taxon>
        <taxon>Psychodidae</taxon>
        <taxon>Lutzomyia</taxon>
        <taxon>Lutzomyia</taxon>
    </lineage>
</organism>
<accession>A0A1B0CJW3</accession>
<dbReference type="GO" id="GO:0004694">
    <property type="term" value="F:eukaryotic translation initiation factor 2alpha kinase activity"/>
    <property type="evidence" value="ECO:0007669"/>
    <property type="project" value="TreeGrafter"/>
</dbReference>
<dbReference type="GO" id="GO:0005829">
    <property type="term" value="C:cytosol"/>
    <property type="evidence" value="ECO:0007669"/>
    <property type="project" value="TreeGrafter"/>
</dbReference>
<dbReference type="SMART" id="SM00591">
    <property type="entry name" value="RWD"/>
    <property type="match status" value="1"/>
</dbReference>
<comment type="catalytic activity">
    <reaction evidence="8">
        <text>L-threonyl-[protein] + ATP = O-phospho-L-threonyl-[protein] + ADP + H(+)</text>
        <dbReference type="Rhea" id="RHEA:46608"/>
        <dbReference type="Rhea" id="RHEA-COMP:11060"/>
        <dbReference type="Rhea" id="RHEA-COMP:11605"/>
        <dbReference type="ChEBI" id="CHEBI:15378"/>
        <dbReference type="ChEBI" id="CHEBI:30013"/>
        <dbReference type="ChEBI" id="CHEBI:30616"/>
        <dbReference type="ChEBI" id="CHEBI:61977"/>
        <dbReference type="ChEBI" id="CHEBI:456216"/>
        <dbReference type="EC" id="2.7.11.1"/>
    </reaction>
</comment>
<keyword evidence="2" id="KW-0723">Serine/threonine-protein kinase</keyword>
<dbReference type="PROSITE" id="PS50011">
    <property type="entry name" value="PROTEIN_KINASE_DOM"/>
    <property type="match status" value="2"/>
</dbReference>
<dbReference type="Gene3D" id="3.30.200.20">
    <property type="entry name" value="Phosphorylase Kinase, domain 1"/>
    <property type="match status" value="1"/>
</dbReference>
<keyword evidence="15" id="KW-1185">Reference proteome</keyword>